<evidence type="ECO:0000313" key="2">
    <source>
        <dbReference type="Proteomes" id="UP000003374"/>
    </source>
</evidence>
<dbReference type="EMBL" id="AAOF01000001">
    <property type="protein sequence ID" value="EAR23486.1"/>
    <property type="molecule type" value="Genomic_DNA"/>
</dbReference>
<dbReference type="RefSeq" id="WP_005004853.1">
    <property type="nucleotide sequence ID" value="NZ_CH672427.1"/>
</dbReference>
<dbReference type="HOGENOM" id="CLU_3027692_0_0_6"/>
<sequence length="55" mass="6201">MHPEDLRFQVLRHLEQKPDMTQRELAAALGISLGRVNYCVQALIERGLVKAANEA</sequence>
<accession>A4BME8</accession>
<dbReference type="Pfam" id="PF13412">
    <property type="entry name" value="HTH_24"/>
    <property type="match status" value="1"/>
</dbReference>
<dbReference type="InterPro" id="IPR036390">
    <property type="entry name" value="WH_DNA-bd_sf"/>
</dbReference>
<dbReference type="AlphaFoldDB" id="A4BME8"/>
<comment type="caution">
    <text evidence="1">The sequence shown here is derived from an EMBL/GenBank/DDBJ whole genome shotgun (WGS) entry which is preliminary data.</text>
</comment>
<keyword evidence="2" id="KW-1185">Reference proteome</keyword>
<gene>
    <name evidence="1" type="ORF">NB231_16738</name>
</gene>
<dbReference type="eggNOG" id="COG1846">
    <property type="taxonomic scope" value="Bacteria"/>
</dbReference>
<reference evidence="1 2" key="1">
    <citation type="submission" date="2006-02" db="EMBL/GenBank/DDBJ databases">
        <authorList>
            <person name="Waterbury J."/>
            <person name="Ferriera S."/>
            <person name="Johnson J."/>
            <person name="Kravitz S."/>
            <person name="Halpern A."/>
            <person name="Remington K."/>
            <person name="Beeson K."/>
            <person name="Tran B."/>
            <person name="Rogers Y.-H."/>
            <person name="Friedman R."/>
            <person name="Venter J.C."/>
        </authorList>
    </citation>
    <scope>NUCLEOTIDE SEQUENCE [LARGE SCALE GENOMIC DNA]</scope>
    <source>
        <strain evidence="1 2">Nb-231</strain>
    </source>
</reference>
<proteinExistence type="predicted"/>
<name>A4BME8_9GAMM</name>
<dbReference type="Gene3D" id="1.10.10.10">
    <property type="entry name" value="Winged helix-like DNA-binding domain superfamily/Winged helix DNA-binding domain"/>
    <property type="match status" value="1"/>
</dbReference>
<organism evidence="1 2">
    <name type="scientific">Nitrococcus mobilis Nb-231</name>
    <dbReference type="NCBI Taxonomy" id="314278"/>
    <lineage>
        <taxon>Bacteria</taxon>
        <taxon>Pseudomonadati</taxon>
        <taxon>Pseudomonadota</taxon>
        <taxon>Gammaproteobacteria</taxon>
        <taxon>Chromatiales</taxon>
        <taxon>Ectothiorhodospiraceae</taxon>
        <taxon>Nitrococcus</taxon>
    </lineage>
</organism>
<dbReference type="Proteomes" id="UP000003374">
    <property type="component" value="Unassembled WGS sequence"/>
</dbReference>
<dbReference type="STRING" id="314278.NB231_16738"/>
<protein>
    <submittedName>
        <fullName evidence="1">Transcriptional regulator (MarR family) protein</fullName>
    </submittedName>
</protein>
<dbReference type="SUPFAM" id="SSF46785">
    <property type="entry name" value="Winged helix' DNA-binding domain"/>
    <property type="match status" value="1"/>
</dbReference>
<evidence type="ECO:0000313" key="1">
    <source>
        <dbReference type="EMBL" id="EAR23486.1"/>
    </source>
</evidence>
<dbReference type="InterPro" id="IPR036388">
    <property type="entry name" value="WH-like_DNA-bd_sf"/>
</dbReference>